<organism evidence="1 2">
    <name type="scientific">Diphasiastrum complanatum</name>
    <name type="common">Issler's clubmoss</name>
    <name type="synonym">Lycopodium complanatum</name>
    <dbReference type="NCBI Taxonomy" id="34168"/>
    <lineage>
        <taxon>Eukaryota</taxon>
        <taxon>Viridiplantae</taxon>
        <taxon>Streptophyta</taxon>
        <taxon>Embryophyta</taxon>
        <taxon>Tracheophyta</taxon>
        <taxon>Lycopodiopsida</taxon>
        <taxon>Lycopodiales</taxon>
        <taxon>Lycopodiaceae</taxon>
        <taxon>Lycopodioideae</taxon>
        <taxon>Diphasiastrum</taxon>
    </lineage>
</organism>
<accession>A0ACC2BV33</accession>
<protein>
    <submittedName>
        <fullName evidence="1">Uncharacterized protein</fullName>
    </submittedName>
</protein>
<evidence type="ECO:0000313" key="2">
    <source>
        <dbReference type="Proteomes" id="UP001162992"/>
    </source>
</evidence>
<sequence length="307" mass="35708">MPPKTAKDKQLQSNQKSNKKELKALKKKEKERKKEEARKAAEEKARQEEVERQRLAEEVRLEWAAEQARLKAEHDRIVEERKSLQPIFTSRATILANLQTEELGIVDWERFVETSALPFAGDEPSMNGFISMMQSSFDMDLNTALESAIRIYTIFSNTEELALMEDQKKNNEELSKYRHYMERLEDLACTRLDNTTAHLLERSHEYWKQTGESTQCVGKDDWKLALWVNHGKNPRFRTLEFPSISTFLTLPKQFALANLALRLYHQIKDPLYRSTNSYMSLGGVFRIDILALPSLPKVVKGWTFEHG</sequence>
<gene>
    <name evidence="1" type="ORF">O6H91_13G047200</name>
</gene>
<evidence type="ECO:0000313" key="1">
    <source>
        <dbReference type="EMBL" id="KAJ7533409.1"/>
    </source>
</evidence>
<name>A0ACC2BV33_DIPCM</name>
<dbReference type="EMBL" id="CM055104">
    <property type="protein sequence ID" value="KAJ7533409.1"/>
    <property type="molecule type" value="Genomic_DNA"/>
</dbReference>
<dbReference type="Proteomes" id="UP001162992">
    <property type="component" value="Chromosome 13"/>
</dbReference>
<keyword evidence="2" id="KW-1185">Reference proteome</keyword>
<proteinExistence type="predicted"/>
<comment type="caution">
    <text evidence="1">The sequence shown here is derived from an EMBL/GenBank/DDBJ whole genome shotgun (WGS) entry which is preliminary data.</text>
</comment>
<reference evidence="2" key="1">
    <citation type="journal article" date="2024" name="Proc. Natl. Acad. Sci. U.S.A.">
        <title>Extraordinary preservation of gene collinearity over three hundred million years revealed in homosporous lycophytes.</title>
        <authorList>
            <person name="Li C."/>
            <person name="Wickell D."/>
            <person name="Kuo L.Y."/>
            <person name="Chen X."/>
            <person name="Nie B."/>
            <person name="Liao X."/>
            <person name="Peng D."/>
            <person name="Ji J."/>
            <person name="Jenkins J."/>
            <person name="Williams M."/>
            <person name="Shu S."/>
            <person name="Plott C."/>
            <person name="Barry K."/>
            <person name="Rajasekar S."/>
            <person name="Grimwood J."/>
            <person name="Han X."/>
            <person name="Sun S."/>
            <person name="Hou Z."/>
            <person name="He W."/>
            <person name="Dai G."/>
            <person name="Sun C."/>
            <person name="Schmutz J."/>
            <person name="Leebens-Mack J.H."/>
            <person name="Li F.W."/>
            <person name="Wang L."/>
        </authorList>
    </citation>
    <scope>NUCLEOTIDE SEQUENCE [LARGE SCALE GENOMIC DNA]</scope>
    <source>
        <strain evidence="2">cv. PW_Plant_1</strain>
    </source>
</reference>